<evidence type="ECO:0000313" key="3">
    <source>
        <dbReference type="Proteomes" id="UP000035352"/>
    </source>
</evidence>
<dbReference type="PANTHER" id="PTHR35564">
    <property type="match status" value="1"/>
</dbReference>
<feature type="region of interest" description="Disordered" evidence="1">
    <location>
        <begin position="69"/>
        <end position="104"/>
    </location>
</feature>
<dbReference type="PANTHER" id="PTHR35564:SF4">
    <property type="entry name" value="CYTOPLASMIC PROTEIN"/>
    <property type="match status" value="1"/>
</dbReference>
<dbReference type="InterPro" id="IPR010732">
    <property type="entry name" value="T6SS_TssG-like"/>
</dbReference>
<dbReference type="Pfam" id="PF06996">
    <property type="entry name" value="T6SS_TssG"/>
    <property type="match status" value="1"/>
</dbReference>
<organism evidence="2 3">
    <name type="scientific">Caldimonas brevitalea</name>
    <dbReference type="NCBI Taxonomy" id="413882"/>
    <lineage>
        <taxon>Bacteria</taxon>
        <taxon>Pseudomonadati</taxon>
        <taxon>Pseudomonadota</taxon>
        <taxon>Betaproteobacteria</taxon>
        <taxon>Burkholderiales</taxon>
        <taxon>Sphaerotilaceae</taxon>
        <taxon>Caldimonas</taxon>
    </lineage>
</organism>
<dbReference type="STRING" id="413882.AAW51_1866"/>
<sequence length="413" mass="45210">MIDRLLADPHRFQFFQAVRLLERWSAKTYPQPQASGAPLQIVFRNSISLSFPASEIERLDVQRREADVSYTDTGRLSSPTAGSNTGSGGTGATADDLAVDNGGHSRHAAAIGDAQAATAAGEGGGTQGHKAPRPGRIERIEITPAFMGLLGSNGSLPLYYTETLARRELFQKDKAARAFLDVFQHRAVSLFYQAWKKHRLGVQYEADRRNRFLPAVLSIAGLGQSALRERMDDDGVHDESLAFFASTLQHRPISAGQMQQVLSSYFKVPAQIDQFVGRWYTLPPAGTTQLGTLNGVLGQSAVMGERVWQRDLRLRVVLGPLERARFQRFLPGQGGAKALEKLLTLMTGVCLEYEVRLQLRKEDVQGVTLSSPRAGADAASAPAQGRLGWDSFLQTRPSGRHRDDVAYEIHASA</sequence>
<reference evidence="2 3" key="1">
    <citation type="submission" date="2015-05" db="EMBL/GenBank/DDBJ databases">
        <authorList>
            <person name="Tang B."/>
            <person name="Yu Y."/>
        </authorList>
    </citation>
    <scope>NUCLEOTIDE SEQUENCE [LARGE SCALE GENOMIC DNA]</scope>
    <source>
        <strain evidence="2 3">DSM 7029</strain>
    </source>
</reference>
<evidence type="ECO:0000256" key="1">
    <source>
        <dbReference type="SAM" id="MobiDB-lite"/>
    </source>
</evidence>
<dbReference type="EMBL" id="CP011371">
    <property type="protein sequence ID" value="AKJ28557.1"/>
    <property type="molecule type" value="Genomic_DNA"/>
</dbReference>
<proteinExistence type="predicted"/>
<dbReference type="PATRIC" id="fig|413882.6.peg.1963"/>
<dbReference type="NCBIfam" id="TIGR03347">
    <property type="entry name" value="VI_chp_1"/>
    <property type="match status" value="1"/>
</dbReference>
<dbReference type="Proteomes" id="UP000035352">
    <property type="component" value="Chromosome"/>
</dbReference>
<feature type="region of interest" description="Disordered" evidence="1">
    <location>
        <begin position="116"/>
        <end position="135"/>
    </location>
</feature>
<name>A0A0G3BGU8_9BURK</name>
<accession>A0A0G3BGU8</accession>
<dbReference type="AlphaFoldDB" id="A0A0G3BGU8"/>
<keyword evidence="3" id="KW-1185">Reference proteome</keyword>
<dbReference type="KEGG" id="pbh:AAW51_1866"/>
<protein>
    <submittedName>
        <fullName evidence="2">Type VI secretion system protein ImpH</fullName>
    </submittedName>
</protein>
<gene>
    <name evidence="2" type="primary">impH</name>
    <name evidence="2" type="ORF">AAW51_1866</name>
</gene>
<evidence type="ECO:0000313" key="2">
    <source>
        <dbReference type="EMBL" id="AKJ28557.1"/>
    </source>
</evidence>